<dbReference type="PANTHER" id="PTHR23272">
    <property type="entry name" value="BED FINGER-RELATED"/>
    <property type="match status" value="1"/>
</dbReference>
<feature type="region of interest" description="Disordered" evidence="1">
    <location>
        <begin position="235"/>
        <end position="257"/>
    </location>
</feature>
<dbReference type="InterPro" id="IPR012337">
    <property type="entry name" value="RNaseH-like_sf"/>
</dbReference>
<comment type="caution">
    <text evidence="3">The sequence shown here is derived from an EMBL/GenBank/DDBJ whole genome shotgun (WGS) entry which is preliminary data.</text>
</comment>
<dbReference type="SUPFAM" id="SSF53098">
    <property type="entry name" value="Ribonuclease H-like"/>
    <property type="match status" value="1"/>
</dbReference>
<reference evidence="3" key="1">
    <citation type="submission" date="2019-09" db="EMBL/GenBank/DDBJ databases">
        <title>Draft genome information of white flower Hibiscus syriacus.</title>
        <authorList>
            <person name="Kim Y.-M."/>
        </authorList>
    </citation>
    <scope>NUCLEOTIDE SEQUENCE [LARGE SCALE GENOMIC DNA]</scope>
    <source>
        <strain evidence="3">YM2019G1</strain>
    </source>
</reference>
<name>A0A6A2ZV80_HIBSY</name>
<proteinExistence type="predicted"/>
<evidence type="ECO:0000256" key="1">
    <source>
        <dbReference type="SAM" id="MobiDB-lite"/>
    </source>
</evidence>
<dbReference type="InterPro" id="IPR025525">
    <property type="entry name" value="hAT-like_transposase_RNase-H"/>
</dbReference>
<dbReference type="EMBL" id="VEPZ02001072">
    <property type="protein sequence ID" value="KAE8695830.1"/>
    <property type="molecule type" value="Genomic_DNA"/>
</dbReference>
<evidence type="ECO:0000313" key="4">
    <source>
        <dbReference type="Proteomes" id="UP000436088"/>
    </source>
</evidence>
<organism evidence="3 4">
    <name type="scientific">Hibiscus syriacus</name>
    <name type="common">Rose of Sharon</name>
    <dbReference type="NCBI Taxonomy" id="106335"/>
    <lineage>
        <taxon>Eukaryota</taxon>
        <taxon>Viridiplantae</taxon>
        <taxon>Streptophyta</taxon>
        <taxon>Embryophyta</taxon>
        <taxon>Tracheophyta</taxon>
        <taxon>Spermatophyta</taxon>
        <taxon>Magnoliopsida</taxon>
        <taxon>eudicotyledons</taxon>
        <taxon>Gunneridae</taxon>
        <taxon>Pentapetalae</taxon>
        <taxon>rosids</taxon>
        <taxon>malvids</taxon>
        <taxon>Malvales</taxon>
        <taxon>Malvaceae</taxon>
        <taxon>Malvoideae</taxon>
        <taxon>Hibiscus</taxon>
    </lineage>
</organism>
<dbReference type="Pfam" id="PF14372">
    <property type="entry name" value="hAT-like_RNase-H"/>
    <property type="match status" value="1"/>
</dbReference>
<keyword evidence="4" id="KW-1185">Reference proteome</keyword>
<accession>A0A6A2ZV80</accession>
<protein>
    <recommendedName>
        <fullName evidence="2">hAT-like transposase RNase-H fold domain-containing protein</fullName>
    </recommendedName>
</protein>
<feature type="domain" description="hAT-like transposase RNase-H fold" evidence="2">
    <location>
        <begin position="150"/>
        <end position="229"/>
    </location>
</feature>
<sequence>MSSFDENGDLNSVFVDSMMESDEEGRQNLAAKKASLDKNARKRKRKSKWWSHFSVDEEDPTFASCFIEFCKALNPVFKLPSRTTATRDCYALFIEQRNELKKTFKNLNSRAFSSLYMKDSSCFKELRKVGGGPIEDDWKRIYGTRLMIYNISDDDECIKKMAAQMKFKYEKYYGNIDNINIMMFVAVILDPRHKLNYVNWTVHDSYDETQATLLCLKIKMVLQSLFDSYASSMPPSKTSDMSSSTSTSLSNFTQGGTQSGGKIDLQQLMASKFQRNTGCLLTSANKNELDKYLEDACESHVSNFDILQWWKD</sequence>
<gene>
    <name evidence="3" type="ORF">F3Y22_tig00110683pilonHSYRG00159</name>
</gene>
<dbReference type="PANTHER" id="PTHR23272:SF161">
    <property type="entry name" value="ZINC FINGER BED DOMAIN-CONTAINING PROTEIN RICESLEEPER 1-LIKE"/>
    <property type="match status" value="1"/>
</dbReference>
<dbReference type="AlphaFoldDB" id="A0A6A2ZV80"/>
<feature type="compositionally biased region" description="Low complexity" evidence="1">
    <location>
        <begin position="235"/>
        <end position="250"/>
    </location>
</feature>
<evidence type="ECO:0000259" key="2">
    <source>
        <dbReference type="Pfam" id="PF14372"/>
    </source>
</evidence>
<dbReference type="GO" id="GO:0003677">
    <property type="term" value="F:DNA binding"/>
    <property type="evidence" value="ECO:0007669"/>
    <property type="project" value="InterPro"/>
</dbReference>
<evidence type="ECO:0000313" key="3">
    <source>
        <dbReference type="EMBL" id="KAE8695830.1"/>
    </source>
</evidence>
<dbReference type="Proteomes" id="UP000436088">
    <property type="component" value="Unassembled WGS sequence"/>
</dbReference>